<keyword evidence="1" id="KW-0472">Membrane</keyword>
<sequence length="366" mass="40309">MASSMFEYAVSRPYPFRWSTPVVFIGGGIALLLFSSRQRAILKGIINHTFQIDPSCQAENVQVNTEFFTNQTAPTYTLTAIWTTVDGSSPVILPALTYLNNSIQNCQINNIKIAFEAEGCSATQYAWNAWGETLQQTIDDGYVQDFPRPTATDAIQDIIDLAFWNVDYSFLENNDISAEADTWGGSGVDVPTPPLTKDNHTVSDPISNNAAPNIWLASDSLAKPFYSTILTDLGQTTTVPNILLNATTLQYFTQSFTYMQKMTVNAWPGPARGSYEAFKDQTGPLNTSTAVISTKYLCQVPRRKSTGTLLLSILVTDLVVMQALWKIFELCTAAWLVHKDPRANDCSGCCGQRNIPLASLGPKTHK</sequence>
<dbReference type="AlphaFoldDB" id="A0AA39QVA5"/>
<proteinExistence type="predicted"/>
<accession>A0AA39QVA5</accession>
<reference evidence="2" key="1">
    <citation type="submission" date="2023-03" db="EMBL/GenBank/DDBJ databases">
        <title>Complete genome of Cladonia borealis.</title>
        <authorList>
            <person name="Park H."/>
        </authorList>
    </citation>
    <scope>NUCLEOTIDE SEQUENCE</scope>
    <source>
        <strain evidence="2">ANT050790</strain>
    </source>
</reference>
<keyword evidence="3" id="KW-1185">Reference proteome</keyword>
<gene>
    <name evidence="2" type="ORF">JMJ35_008375</name>
</gene>
<comment type="caution">
    <text evidence="2">The sequence shown here is derived from an EMBL/GenBank/DDBJ whole genome shotgun (WGS) entry which is preliminary data.</text>
</comment>
<dbReference type="EMBL" id="JAFEKC020000019">
    <property type="protein sequence ID" value="KAK0509004.1"/>
    <property type="molecule type" value="Genomic_DNA"/>
</dbReference>
<evidence type="ECO:0000313" key="2">
    <source>
        <dbReference type="EMBL" id="KAK0509004.1"/>
    </source>
</evidence>
<evidence type="ECO:0000256" key="1">
    <source>
        <dbReference type="SAM" id="Phobius"/>
    </source>
</evidence>
<keyword evidence="1" id="KW-1133">Transmembrane helix</keyword>
<name>A0AA39QVA5_9LECA</name>
<evidence type="ECO:0000313" key="3">
    <source>
        <dbReference type="Proteomes" id="UP001166286"/>
    </source>
</evidence>
<dbReference type="Proteomes" id="UP001166286">
    <property type="component" value="Unassembled WGS sequence"/>
</dbReference>
<feature type="transmembrane region" description="Helical" evidence="1">
    <location>
        <begin position="16"/>
        <end position="34"/>
    </location>
</feature>
<organism evidence="2 3">
    <name type="scientific">Cladonia borealis</name>
    <dbReference type="NCBI Taxonomy" id="184061"/>
    <lineage>
        <taxon>Eukaryota</taxon>
        <taxon>Fungi</taxon>
        <taxon>Dikarya</taxon>
        <taxon>Ascomycota</taxon>
        <taxon>Pezizomycotina</taxon>
        <taxon>Lecanoromycetes</taxon>
        <taxon>OSLEUM clade</taxon>
        <taxon>Lecanoromycetidae</taxon>
        <taxon>Lecanorales</taxon>
        <taxon>Lecanorineae</taxon>
        <taxon>Cladoniaceae</taxon>
        <taxon>Cladonia</taxon>
    </lineage>
</organism>
<keyword evidence="1" id="KW-0812">Transmembrane</keyword>
<protein>
    <submittedName>
        <fullName evidence="2">Uncharacterized protein</fullName>
    </submittedName>
</protein>